<keyword evidence="6" id="KW-0460">Magnesium</keyword>
<keyword evidence="5" id="KW-0378">Hydrolase</keyword>
<gene>
    <name evidence="9" type="ORF">KQI75_00360</name>
</gene>
<evidence type="ECO:0000256" key="2">
    <source>
        <dbReference type="ARBA" id="ARBA00005582"/>
    </source>
</evidence>
<keyword evidence="3" id="KW-0479">Metal-binding</keyword>
<dbReference type="InterPro" id="IPR047127">
    <property type="entry name" value="MutT-like"/>
</dbReference>
<keyword evidence="7" id="KW-0234">DNA repair</keyword>
<evidence type="ECO:0000256" key="6">
    <source>
        <dbReference type="ARBA" id="ARBA00022842"/>
    </source>
</evidence>
<dbReference type="RefSeq" id="WP_216469277.1">
    <property type="nucleotide sequence ID" value="NZ_JAHLQI010000001.1"/>
</dbReference>
<evidence type="ECO:0000256" key="7">
    <source>
        <dbReference type="ARBA" id="ARBA00023204"/>
    </source>
</evidence>
<dbReference type="PANTHER" id="PTHR47707:SF1">
    <property type="entry name" value="NUDIX HYDROLASE FAMILY PROTEIN"/>
    <property type="match status" value="1"/>
</dbReference>
<comment type="cofactor">
    <cofactor evidence="1">
        <name>Mg(2+)</name>
        <dbReference type="ChEBI" id="CHEBI:18420"/>
    </cofactor>
</comment>
<evidence type="ECO:0000256" key="4">
    <source>
        <dbReference type="ARBA" id="ARBA00022763"/>
    </source>
</evidence>
<accession>A0ABS6EN20</accession>
<comment type="caution">
    <text evidence="9">The sequence shown here is derived from an EMBL/GenBank/DDBJ whole genome shotgun (WGS) entry which is preliminary data.</text>
</comment>
<organism evidence="9 10">
    <name type="scientific">Butyricicoccus intestinisimiae</name>
    <dbReference type="NCBI Taxonomy" id="2841509"/>
    <lineage>
        <taxon>Bacteria</taxon>
        <taxon>Bacillati</taxon>
        <taxon>Bacillota</taxon>
        <taxon>Clostridia</taxon>
        <taxon>Eubacteriales</taxon>
        <taxon>Butyricicoccaceae</taxon>
        <taxon>Butyricicoccus</taxon>
    </lineage>
</organism>
<evidence type="ECO:0000256" key="3">
    <source>
        <dbReference type="ARBA" id="ARBA00022723"/>
    </source>
</evidence>
<feature type="domain" description="Nudix hydrolase" evidence="8">
    <location>
        <begin position="2"/>
        <end position="127"/>
    </location>
</feature>
<evidence type="ECO:0000313" key="10">
    <source>
        <dbReference type="Proteomes" id="UP000783588"/>
    </source>
</evidence>
<dbReference type="EMBL" id="JAHLQI010000001">
    <property type="protein sequence ID" value="MBU5489090.1"/>
    <property type="molecule type" value="Genomic_DNA"/>
</dbReference>
<keyword evidence="10" id="KW-1185">Reference proteome</keyword>
<dbReference type="Proteomes" id="UP000783588">
    <property type="component" value="Unassembled WGS sequence"/>
</dbReference>
<sequence length="129" mass="14598">MKTTEVVAALIWQDKRFLICQRPKNKARGLLWEFVGGKVEAGETKQQALIRECQEELAVTLSVGDVFTEVTHFYPDLTVHLTLFDAAIASGTPQMLEHHDMRWITPAEINAFEFCPADIEILQKIKNGV</sequence>
<protein>
    <submittedName>
        <fullName evidence="9">(Deoxy)nucleoside triphosphate pyrophosphohydrolase</fullName>
    </submittedName>
</protein>
<proteinExistence type="inferred from homology"/>
<evidence type="ECO:0000256" key="5">
    <source>
        <dbReference type="ARBA" id="ARBA00022801"/>
    </source>
</evidence>
<keyword evidence="4" id="KW-0227">DNA damage</keyword>
<dbReference type="PROSITE" id="PS51462">
    <property type="entry name" value="NUDIX"/>
    <property type="match status" value="1"/>
</dbReference>
<reference evidence="9 10" key="1">
    <citation type="submission" date="2021-06" db="EMBL/GenBank/DDBJ databases">
        <authorList>
            <person name="Sun Q."/>
            <person name="Li D."/>
        </authorList>
    </citation>
    <scope>NUCLEOTIDE SEQUENCE [LARGE SCALE GENOMIC DNA]</scope>
    <source>
        <strain evidence="9 10">MSJd-7</strain>
    </source>
</reference>
<evidence type="ECO:0000313" key="9">
    <source>
        <dbReference type="EMBL" id="MBU5489090.1"/>
    </source>
</evidence>
<evidence type="ECO:0000259" key="8">
    <source>
        <dbReference type="PROSITE" id="PS51462"/>
    </source>
</evidence>
<name>A0ABS6EN20_9FIRM</name>
<comment type="similarity">
    <text evidence="2">Belongs to the Nudix hydrolase family.</text>
</comment>
<dbReference type="Pfam" id="PF14815">
    <property type="entry name" value="NUDIX_4"/>
    <property type="match status" value="1"/>
</dbReference>
<dbReference type="InterPro" id="IPR029119">
    <property type="entry name" value="MutY_C"/>
</dbReference>
<dbReference type="InterPro" id="IPR000086">
    <property type="entry name" value="NUDIX_hydrolase_dom"/>
</dbReference>
<dbReference type="CDD" id="cd03425">
    <property type="entry name" value="NUDIX_MutT_NudA_like"/>
    <property type="match status" value="1"/>
</dbReference>
<evidence type="ECO:0000256" key="1">
    <source>
        <dbReference type="ARBA" id="ARBA00001946"/>
    </source>
</evidence>
<dbReference type="PANTHER" id="PTHR47707">
    <property type="entry name" value="8-OXO-DGTP DIPHOSPHATASE"/>
    <property type="match status" value="1"/>
</dbReference>